<dbReference type="OrthoDB" id="6145874at2759"/>
<dbReference type="InterPro" id="IPR020837">
    <property type="entry name" value="Fibrinogen_CS"/>
</dbReference>
<keyword evidence="3" id="KW-0732">Signal</keyword>
<dbReference type="Pfam" id="PF00147">
    <property type="entry name" value="Fibrinogen_C"/>
    <property type="match status" value="1"/>
</dbReference>
<dbReference type="InParanoid" id="A0A067R8D0"/>
<evidence type="ECO:0000256" key="3">
    <source>
        <dbReference type="SAM" id="SignalP"/>
    </source>
</evidence>
<dbReference type="PROSITE" id="PS51406">
    <property type="entry name" value="FIBRINOGEN_C_2"/>
    <property type="match status" value="1"/>
</dbReference>
<organism evidence="5 6">
    <name type="scientific">Zootermopsis nevadensis</name>
    <name type="common">Dampwood termite</name>
    <dbReference type="NCBI Taxonomy" id="136037"/>
    <lineage>
        <taxon>Eukaryota</taxon>
        <taxon>Metazoa</taxon>
        <taxon>Ecdysozoa</taxon>
        <taxon>Arthropoda</taxon>
        <taxon>Hexapoda</taxon>
        <taxon>Insecta</taxon>
        <taxon>Pterygota</taxon>
        <taxon>Neoptera</taxon>
        <taxon>Polyneoptera</taxon>
        <taxon>Dictyoptera</taxon>
        <taxon>Blattodea</taxon>
        <taxon>Blattoidea</taxon>
        <taxon>Termitoidae</taxon>
        <taxon>Termopsidae</taxon>
        <taxon>Zootermopsis</taxon>
    </lineage>
</organism>
<protein>
    <submittedName>
        <fullName evidence="5">Techylectin-5B</fullName>
    </submittedName>
</protein>
<dbReference type="Proteomes" id="UP000027135">
    <property type="component" value="Unassembled WGS sequence"/>
</dbReference>
<dbReference type="SMART" id="SM00186">
    <property type="entry name" value="FBG"/>
    <property type="match status" value="1"/>
</dbReference>
<dbReference type="GO" id="GO:0005615">
    <property type="term" value="C:extracellular space"/>
    <property type="evidence" value="ECO:0007669"/>
    <property type="project" value="TreeGrafter"/>
</dbReference>
<dbReference type="Gene3D" id="3.90.215.10">
    <property type="entry name" value="Gamma Fibrinogen, chain A, domain 1"/>
    <property type="match status" value="1"/>
</dbReference>
<dbReference type="EMBL" id="KK852672">
    <property type="protein sequence ID" value="KDR18776.1"/>
    <property type="molecule type" value="Genomic_DNA"/>
</dbReference>
<feature type="region of interest" description="Disordered" evidence="2">
    <location>
        <begin position="703"/>
        <end position="729"/>
    </location>
</feature>
<feature type="chain" id="PRO_5001644837" evidence="3">
    <location>
        <begin position="30"/>
        <end position="729"/>
    </location>
</feature>
<dbReference type="InterPro" id="IPR014716">
    <property type="entry name" value="Fibrinogen_a/b/g_C_1"/>
</dbReference>
<dbReference type="NCBIfam" id="NF040941">
    <property type="entry name" value="GGGWT_bact"/>
    <property type="match status" value="1"/>
</dbReference>
<dbReference type="AlphaFoldDB" id="A0A067R8D0"/>
<evidence type="ECO:0000259" key="4">
    <source>
        <dbReference type="PROSITE" id="PS51406"/>
    </source>
</evidence>
<dbReference type="OMA" id="SCCKRTD"/>
<dbReference type="InterPro" id="IPR036056">
    <property type="entry name" value="Fibrinogen-like_C"/>
</dbReference>
<evidence type="ECO:0000313" key="6">
    <source>
        <dbReference type="Proteomes" id="UP000027135"/>
    </source>
</evidence>
<name>A0A067R8D0_ZOONE</name>
<evidence type="ECO:0000256" key="1">
    <source>
        <dbReference type="ARBA" id="ARBA00023157"/>
    </source>
</evidence>
<dbReference type="PROSITE" id="PS00514">
    <property type="entry name" value="FIBRINOGEN_C_1"/>
    <property type="match status" value="1"/>
</dbReference>
<reference evidence="5 6" key="1">
    <citation type="journal article" date="2014" name="Nat. Commun.">
        <title>Molecular traces of alternative social organization in a termite genome.</title>
        <authorList>
            <person name="Terrapon N."/>
            <person name="Li C."/>
            <person name="Robertson H.M."/>
            <person name="Ji L."/>
            <person name="Meng X."/>
            <person name="Booth W."/>
            <person name="Chen Z."/>
            <person name="Childers C.P."/>
            <person name="Glastad K.M."/>
            <person name="Gokhale K."/>
            <person name="Gowin J."/>
            <person name="Gronenberg W."/>
            <person name="Hermansen R.A."/>
            <person name="Hu H."/>
            <person name="Hunt B.G."/>
            <person name="Huylmans A.K."/>
            <person name="Khalil S.M."/>
            <person name="Mitchell R.D."/>
            <person name="Munoz-Torres M.C."/>
            <person name="Mustard J.A."/>
            <person name="Pan H."/>
            <person name="Reese J.T."/>
            <person name="Scharf M.E."/>
            <person name="Sun F."/>
            <person name="Vogel H."/>
            <person name="Xiao J."/>
            <person name="Yang W."/>
            <person name="Yang Z."/>
            <person name="Yang Z."/>
            <person name="Zhou J."/>
            <person name="Zhu J."/>
            <person name="Brent C.S."/>
            <person name="Elsik C.G."/>
            <person name="Goodisman M.A."/>
            <person name="Liberles D.A."/>
            <person name="Roe R.M."/>
            <person name="Vargo E.L."/>
            <person name="Vilcinskas A."/>
            <person name="Wang J."/>
            <person name="Bornberg-Bauer E."/>
            <person name="Korb J."/>
            <person name="Zhang G."/>
            <person name="Liebig J."/>
        </authorList>
    </citation>
    <scope>NUCLEOTIDE SEQUENCE [LARGE SCALE GENOMIC DNA]</scope>
    <source>
        <tissue evidence="5">Whole organism</tissue>
    </source>
</reference>
<dbReference type="InterPro" id="IPR050373">
    <property type="entry name" value="Fibrinogen_C-term_domain"/>
</dbReference>
<evidence type="ECO:0000256" key="2">
    <source>
        <dbReference type="SAM" id="MobiDB-lite"/>
    </source>
</evidence>
<dbReference type="eggNOG" id="KOG2579">
    <property type="taxonomic scope" value="Eukaryota"/>
</dbReference>
<dbReference type="InterPro" id="IPR002181">
    <property type="entry name" value="Fibrinogen_a/b/g_C_dom"/>
</dbReference>
<accession>A0A067R8D0</accession>
<keyword evidence="1" id="KW-1015">Disulfide bond</keyword>
<evidence type="ECO:0000313" key="5">
    <source>
        <dbReference type="EMBL" id="KDR18776.1"/>
    </source>
</evidence>
<dbReference type="PANTHER" id="PTHR19143">
    <property type="entry name" value="FIBRINOGEN/TENASCIN/ANGIOPOEITIN"/>
    <property type="match status" value="1"/>
</dbReference>
<dbReference type="STRING" id="136037.A0A067R8D0"/>
<dbReference type="CDD" id="cd00087">
    <property type="entry name" value="FReD"/>
    <property type="match status" value="1"/>
</dbReference>
<proteinExistence type="predicted"/>
<feature type="signal peptide" evidence="3">
    <location>
        <begin position="1"/>
        <end position="29"/>
    </location>
</feature>
<dbReference type="SUPFAM" id="SSF56496">
    <property type="entry name" value="Fibrinogen C-terminal domain-like"/>
    <property type="match status" value="1"/>
</dbReference>
<feature type="compositionally biased region" description="Basic and acidic residues" evidence="2">
    <location>
        <begin position="704"/>
        <end position="729"/>
    </location>
</feature>
<dbReference type="PANTHER" id="PTHR19143:SF459">
    <property type="entry name" value="FIBRINOGEN C-TERMINAL DOMAIN-CONTAINING PROTEIN"/>
    <property type="match status" value="1"/>
</dbReference>
<feature type="domain" description="Fibrinogen C-terminal" evidence="4">
    <location>
        <begin position="473"/>
        <end position="699"/>
    </location>
</feature>
<feature type="region of interest" description="Disordered" evidence="2">
    <location>
        <begin position="425"/>
        <end position="454"/>
    </location>
</feature>
<keyword evidence="6" id="KW-1185">Reference proteome</keyword>
<gene>
    <name evidence="5" type="ORF">L798_06456</name>
</gene>
<sequence length="729" mass="82055">MSCLHQEFGFRLVVAMLLLLMRFSGGVPASPSDKLWEEIGNVKTMMAAVSRELEKFNTLYLGKLEYRMLSMASTLSSLDSNVKNLQERAHVWDTFQLHVAAWNDQMSTLDKKVDILSRGQEKMVLLDGKVSSLMEVDHKVERVVEKLGETDHKLAAIGKALDQQKDGPLFGEFTTRGVLSTLKLIERKVDRLQGGLAQHVTSHRQHNNGKSGFKFVRHATGKSSARKNESAAGCLTCGEEAAIMGHGKLVIRCNTPVIVEDLLRDVASKVDVIFDKVSRGEEEEEEGEEIIKLRAVSEEPVEEIREPQEIKLLDKLWKRLTSPQKKTARALQALEEAVRTASNTTVAVWEDQMAMFEQLLSCCQDTRRGLRVSTGDADLVLKKIEGALINIAFQDEQRAETLENHFKHQREFLNQSLASSCPKVKLVAPDSRSDPELPDRTPQLPDVEGSGDDEMEMELRCGGDLEQVHAIEPIVTSSVSSCEELVGSGMDSGVYRLQDCELNSAGRDYYTRYCDMRTDGGGWTIFQRRGEFPGPRLNFTLPWRDYKNGFGVLDQEFWFGNDYIHRLTSLQEVTLRVDLESFDGKTAWAEYTHFKIANEENGYRLSIGGYRGNATDSLSAHDGFSFSAIDRNNDKAPACCPCVPSYGGGWWFYSCFESNLNGGYYGVSDLREEFRGLIWEHWLGDVSLKRTEMKIRSRGVTRSQDPDFVDRSAEVEAEDVRPLDIPEDP</sequence>